<evidence type="ECO:0000256" key="1">
    <source>
        <dbReference type="SAM" id="MobiDB-lite"/>
    </source>
</evidence>
<feature type="compositionally biased region" description="Low complexity" evidence="1">
    <location>
        <begin position="178"/>
        <end position="209"/>
    </location>
</feature>
<evidence type="ECO:0000313" key="4">
    <source>
        <dbReference type="EMBL" id="EMD93733.1"/>
    </source>
</evidence>
<dbReference type="Proteomes" id="UP000016936">
    <property type="component" value="Unassembled WGS sequence"/>
</dbReference>
<keyword evidence="2" id="KW-0472">Membrane</keyword>
<dbReference type="OrthoDB" id="3945612at2759"/>
<feature type="signal peptide" evidence="3">
    <location>
        <begin position="1"/>
        <end position="21"/>
    </location>
</feature>
<keyword evidence="2" id="KW-0812">Transmembrane</keyword>
<dbReference type="eggNOG" id="ENOG502SD8Y">
    <property type="taxonomic scope" value="Eukaryota"/>
</dbReference>
<keyword evidence="3" id="KW-0732">Signal</keyword>
<feature type="region of interest" description="Disordered" evidence="1">
    <location>
        <begin position="303"/>
        <end position="322"/>
    </location>
</feature>
<reference evidence="5 6" key="1">
    <citation type="journal article" date="2012" name="PLoS Pathog.">
        <title>Diverse lifestyles and strategies of plant pathogenesis encoded in the genomes of eighteen Dothideomycetes fungi.</title>
        <authorList>
            <person name="Ohm R.A."/>
            <person name="Feau N."/>
            <person name="Henrissat B."/>
            <person name="Schoch C.L."/>
            <person name="Horwitz B.A."/>
            <person name="Barry K.W."/>
            <person name="Condon B.J."/>
            <person name="Copeland A.C."/>
            <person name="Dhillon B."/>
            <person name="Glaser F."/>
            <person name="Hesse C.N."/>
            <person name="Kosti I."/>
            <person name="LaButti K."/>
            <person name="Lindquist E.A."/>
            <person name="Lucas S."/>
            <person name="Salamov A.A."/>
            <person name="Bradshaw R.E."/>
            <person name="Ciuffetti L."/>
            <person name="Hamelin R.C."/>
            <person name="Kema G.H.J."/>
            <person name="Lawrence C."/>
            <person name="Scott J.A."/>
            <person name="Spatafora J.W."/>
            <person name="Turgeon B.G."/>
            <person name="de Wit P.J.G.M."/>
            <person name="Zhong S."/>
            <person name="Goodwin S.B."/>
            <person name="Grigoriev I.V."/>
        </authorList>
    </citation>
    <scope>NUCLEOTIDE SEQUENCE [LARGE SCALE GENOMIC DNA]</scope>
    <source>
        <strain evidence="5">C5</strain>
        <strain evidence="6">C5 / ATCC 48332 / race O</strain>
    </source>
</reference>
<sequence length="322" mass="33434">MHRITFSTTCLVLVHLLPVHAAFTEFFFAGNNGSSSAPRTCPDSPFECPPPSVCSLDDRTSKYYCCIPGSSDAVCWGPSEGCGGDSTTPAGNQRSCGSGTDAFCCLKSSEICTETVDQINICWSSLVNPVAGLDATAVNKTAQSLASASPSAASYPIKLPDLEKLTASSSATLSTPISASTTSLTTATTPTASSSETLVSSVSSSRPTSGPAENDSSGISGGVIGGIVGGVVGGLALLGFAGFFLWRRRKNGRRNTYEAANSSDAPPTYANFQTAEMNANQECAEAPVQEKYRGVNKPIAEIPADREAVELPTSEMNNHQMN</sequence>
<feature type="chain" id="PRO_5010132443" description="Mid2 domain-containing protein" evidence="3">
    <location>
        <begin position="22"/>
        <end position="322"/>
    </location>
</feature>
<keyword evidence="6" id="KW-1185">Reference proteome</keyword>
<protein>
    <recommendedName>
        <fullName evidence="7">Mid2 domain-containing protein</fullName>
    </recommendedName>
</protein>
<dbReference type="EMBL" id="KB445569">
    <property type="protein sequence ID" value="EMD96998.1"/>
    <property type="molecule type" value="Genomic_DNA"/>
</dbReference>
<reference evidence="5" key="2">
    <citation type="submission" date="2012-06" db="EMBL/GenBank/DDBJ databases">
        <title>Comparative genome structure, secondary metabolite and effector coding capacity across Cochliobolus pathogens.</title>
        <authorList>
            <consortium name="US DOE Joint Genome Institute (JGI-PGF)"/>
            <person name="Condon B.J."/>
            <person name="Leng Y."/>
            <person name="Wu D."/>
            <person name="Bushley K.E."/>
            <person name="Ohm R.A."/>
            <person name="Otillar R."/>
            <person name="Martin J."/>
            <person name="Schackwitz W."/>
            <person name="Grimwood J."/>
            <person name="MohdZainudin N."/>
            <person name="Xue C."/>
            <person name="Wang R."/>
            <person name="Dhillon B."/>
            <person name="Tu Z.J."/>
            <person name="Steffenson B.J."/>
            <person name="Salamov A."/>
            <person name="Sun H."/>
            <person name="Lowry S."/>
            <person name="LaButti K."/>
            <person name="Han J."/>
            <person name="Copeland A."/>
            <person name="Lindquist E."/>
            <person name="Lucas S."/>
            <person name="Barry K."/>
            <person name="Schmutz J."/>
            <person name="Baker S."/>
            <person name="Grigoriev I.V."/>
            <person name="Zhong S."/>
            <person name="Turgeon B.G."/>
        </authorList>
    </citation>
    <scope>NUCLEOTIDE SEQUENCE</scope>
    <source>
        <strain evidence="5">C5</strain>
    </source>
</reference>
<evidence type="ECO:0000256" key="2">
    <source>
        <dbReference type="SAM" id="Phobius"/>
    </source>
</evidence>
<feature type="transmembrane region" description="Helical" evidence="2">
    <location>
        <begin position="223"/>
        <end position="246"/>
    </location>
</feature>
<dbReference type="EMBL" id="KB445573">
    <property type="protein sequence ID" value="EMD93733.1"/>
    <property type="molecule type" value="Genomic_DNA"/>
</dbReference>
<dbReference type="STRING" id="701091.M2VBD1"/>
<evidence type="ECO:0000313" key="6">
    <source>
        <dbReference type="Proteomes" id="UP000016936"/>
    </source>
</evidence>
<reference evidence="6" key="3">
    <citation type="journal article" date="2013" name="PLoS Genet.">
        <title>Comparative genome structure, secondary metabolite, and effector coding capacity across Cochliobolus pathogens.</title>
        <authorList>
            <person name="Condon B.J."/>
            <person name="Leng Y."/>
            <person name="Wu D."/>
            <person name="Bushley K.E."/>
            <person name="Ohm R.A."/>
            <person name="Otillar R."/>
            <person name="Martin J."/>
            <person name="Schackwitz W."/>
            <person name="Grimwood J."/>
            <person name="MohdZainudin N."/>
            <person name="Xue C."/>
            <person name="Wang R."/>
            <person name="Manning V.A."/>
            <person name="Dhillon B."/>
            <person name="Tu Z.J."/>
            <person name="Steffenson B.J."/>
            <person name="Salamov A."/>
            <person name="Sun H."/>
            <person name="Lowry S."/>
            <person name="LaButti K."/>
            <person name="Han J."/>
            <person name="Copeland A."/>
            <person name="Lindquist E."/>
            <person name="Barry K."/>
            <person name="Schmutz J."/>
            <person name="Baker S.E."/>
            <person name="Ciuffetti L.M."/>
            <person name="Grigoriev I.V."/>
            <person name="Zhong S."/>
            <person name="Turgeon B.G."/>
        </authorList>
    </citation>
    <scope>NUCLEOTIDE SEQUENCE [LARGE SCALE GENOMIC DNA]</scope>
    <source>
        <strain evidence="6">C5 / ATCC 48332 / race O</strain>
    </source>
</reference>
<evidence type="ECO:0000313" key="5">
    <source>
        <dbReference type="EMBL" id="EMD96998.1"/>
    </source>
</evidence>
<organism evidence="5 6">
    <name type="scientific">Cochliobolus heterostrophus (strain C5 / ATCC 48332 / race O)</name>
    <name type="common">Southern corn leaf blight fungus</name>
    <name type="synonym">Bipolaris maydis</name>
    <dbReference type="NCBI Taxonomy" id="701091"/>
    <lineage>
        <taxon>Eukaryota</taxon>
        <taxon>Fungi</taxon>
        <taxon>Dikarya</taxon>
        <taxon>Ascomycota</taxon>
        <taxon>Pezizomycotina</taxon>
        <taxon>Dothideomycetes</taxon>
        <taxon>Pleosporomycetidae</taxon>
        <taxon>Pleosporales</taxon>
        <taxon>Pleosporineae</taxon>
        <taxon>Pleosporaceae</taxon>
        <taxon>Bipolaris</taxon>
    </lineage>
</organism>
<proteinExistence type="predicted"/>
<evidence type="ECO:0008006" key="7">
    <source>
        <dbReference type="Google" id="ProtNLM"/>
    </source>
</evidence>
<dbReference type="HOGENOM" id="CLU_070371_0_0_1"/>
<gene>
    <name evidence="4" type="ORF">COCHEDRAFT_1171803</name>
    <name evidence="5" type="ORF">COCHEDRAFT_1189932</name>
</gene>
<name>M2VBD1_COCH5</name>
<evidence type="ECO:0000256" key="3">
    <source>
        <dbReference type="SAM" id="SignalP"/>
    </source>
</evidence>
<keyword evidence="2" id="KW-1133">Transmembrane helix</keyword>
<feature type="region of interest" description="Disordered" evidence="1">
    <location>
        <begin position="178"/>
        <end position="219"/>
    </location>
</feature>
<dbReference type="AlphaFoldDB" id="M2VBD1"/>
<accession>M2VBD1</accession>